<comment type="caution">
    <text evidence="8">The sequence shown here is derived from an EMBL/GenBank/DDBJ whole genome shotgun (WGS) entry which is preliminary data.</text>
</comment>
<dbReference type="PROSITE" id="PS00221">
    <property type="entry name" value="MIP"/>
    <property type="match status" value="1"/>
</dbReference>
<dbReference type="GO" id="GO:0015267">
    <property type="term" value="F:channel activity"/>
    <property type="evidence" value="ECO:0007669"/>
    <property type="project" value="InterPro"/>
</dbReference>
<feature type="transmembrane region" description="Helical" evidence="7">
    <location>
        <begin position="238"/>
        <end position="259"/>
    </location>
</feature>
<evidence type="ECO:0000256" key="2">
    <source>
        <dbReference type="ARBA" id="ARBA00022448"/>
    </source>
</evidence>
<dbReference type="AlphaFoldDB" id="A0A9Q0L429"/>
<keyword evidence="3 6" id="KW-0812">Transmembrane</keyword>
<dbReference type="EMBL" id="JAMYWD010000001">
    <property type="protein sequence ID" value="KAJ4981504.1"/>
    <property type="molecule type" value="Genomic_DNA"/>
</dbReference>
<evidence type="ECO:0000256" key="1">
    <source>
        <dbReference type="ARBA" id="ARBA00004141"/>
    </source>
</evidence>
<dbReference type="CDD" id="cd00333">
    <property type="entry name" value="MIP"/>
    <property type="match status" value="1"/>
</dbReference>
<reference evidence="8" key="1">
    <citation type="journal article" date="2023" name="Plant J.">
        <title>The genome of the king protea, Protea cynaroides.</title>
        <authorList>
            <person name="Chang J."/>
            <person name="Duong T.A."/>
            <person name="Schoeman C."/>
            <person name="Ma X."/>
            <person name="Roodt D."/>
            <person name="Barker N."/>
            <person name="Li Z."/>
            <person name="Van de Peer Y."/>
            <person name="Mizrachi E."/>
        </authorList>
    </citation>
    <scope>NUCLEOTIDE SEQUENCE</scope>
    <source>
        <tissue evidence="8">Young leaves</tissue>
    </source>
</reference>
<feature type="transmembrane region" description="Helical" evidence="7">
    <location>
        <begin position="82"/>
        <end position="100"/>
    </location>
</feature>
<dbReference type="PRINTS" id="PR00783">
    <property type="entry name" value="MINTRINSICP"/>
</dbReference>
<dbReference type="Pfam" id="PF00230">
    <property type="entry name" value="MIP"/>
    <property type="match status" value="1"/>
</dbReference>
<keyword evidence="4 7" id="KW-1133">Transmembrane helix</keyword>
<dbReference type="InterPro" id="IPR023271">
    <property type="entry name" value="Aquaporin-like"/>
</dbReference>
<dbReference type="PANTHER" id="PTHR45724:SF27">
    <property type="entry name" value="AQUAPORIN NIP2-1-RELATED"/>
    <property type="match status" value="1"/>
</dbReference>
<dbReference type="InterPro" id="IPR034294">
    <property type="entry name" value="Aquaporin_transptr"/>
</dbReference>
<dbReference type="InterPro" id="IPR000425">
    <property type="entry name" value="MIP"/>
</dbReference>
<keyword evidence="2 6" id="KW-0813">Transport</keyword>
<protein>
    <submittedName>
        <fullName evidence="8">Uncharacterized protein</fullName>
    </submittedName>
</protein>
<evidence type="ECO:0000256" key="3">
    <source>
        <dbReference type="ARBA" id="ARBA00022692"/>
    </source>
</evidence>
<sequence>MGEISETYLNLSKPMEEAVVVNIKEGGNVTKEEDHNSPGSSFSISVPFLQKLIAELLGTYFMVFAGCSSIVVNVIKDGQITFVGISVVWGLVVMVMVYSLGHISGAHFNPAVTIAFATCGRFPWKQVPAYAITQLLGSILASGTLRLLYGGEENHFFGTTPTGSKMQSFVLEFIISFYLMFVISAVSTDNRAIGELAGLVVGANILLDVIFAGLISGSSMNPARSLGPAIVWNRYKSIWVYIVAPICGTVCGAWAYNILRFTDKPLSEITRSGTFLKSIRTVDSVRNIYNEKSKVQEYPL</sequence>
<proteinExistence type="inferred from homology"/>
<evidence type="ECO:0000256" key="7">
    <source>
        <dbReference type="SAM" id="Phobius"/>
    </source>
</evidence>
<comment type="similarity">
    <text evidence="6">Belongs to the MIP/aquaporin (TC 1.A.8) family.</text>
</comment>
<dbReference type="OrthoDB" id="3222at2759"/>
<evidence type="ECO:0000256" key="6">
    <source>
        <dbReference type="RuleBase" id="RU000477"/>
    </source>
</evidence>
<organism evidence="8 9">
    <name type="scientific">Protea cynaroides</name>
    <dbReference type="NCBI Taxonomy" id="273540"/>
    <lineage>
        <taxon>Eukaryota</taxon>
        <taxon>Viridiplantae</taxon>
        <taxon>Streptophyta</taxon>
        <taxon>Embryophyta</taxon>
        <taxon>Tracheophyta</taxon>
        <taxon>Spermatophyta</taxon>
        <taxon>Magnoliopsida</taxon>
        <taxon>Proteales</taxon>
        <taxon>Proteaceae</taxon>
        <taxon>Protea</taxon>
    </lineage>
</organism>
<dbReference type="GO" id="GO:0016020">
    <property type="term" value="C:membrane"/>
    <property type="evidence" value="ECO:0007669"/>
    <property type="project" value="UniProtKB-SubCell"/>
</dbReference>
<keyword evidence="5 7" id="KW-0472">Membrane</keyword>
<feature type="transmembrane region" description="Helical" evidence="7">
    <location>
        <begin position="199"/>
        <end position="218"/>
    </location>
</feature>
<comment type="subcellular location">
    <subcellularLocation>
        <location evidence="1">Membrane</location>
        <topology evidence="1">Multi-pass membrane protein</topology>
    </subcellularLocation>
</comment>
<name>A0A9Q0L429_9MAGN</name>
<dbReference type="NCBIfam" id="TIGR00861">
    <property type="entry name" value="MIP"/>
    <property type="match status" value="1"/>
</dbReference>
<accession>A0A9Q0L429</accession>
<feature type="transmembrane region" description="Helical" evidence="7">
    <location>
        <begin position="169"/>
        <end position="187"/>
    </location>
</feature>
<dbReference type="PANTHER" id="PTHR45724">
    <property type="entry name" value="AQUAPORIN NIP2-1"/>
    <property type="match status" value="1"/>
</dbReference>
<evidence type="ECO:0000256" key="4">
    <source>
        <dbReference type="ARBA" id="ARBA00022989"/>
    </source>
</evidence>
<evidence type="ECO:0000313" key="8">
    <source>
        <dbReference type="EMBL" id="KAJ4981504.1"/>
    </source>
</evidence>
<dbReference type="InterPro" id="IPR022357">
    <property type="entry name" value="MIP_CS"/>
</dbReference>
<evidence type="ECO:0000256" key="5">
    <source>
        <dbReference type="ARBA" id="ARBA00023136"/>
    </source>
</evidence>
<gene>
    <name evidence="8" type="ORF">NE237_032341</name>
</gene>
<dbReference type="Gene3D" id="1.20.1080.10">
    <property type="entry name" value="Glycerol uptake facilitator protein"/>
    <property type="match status" value="1"/>
</dbReference>
<dbReference type="Proteomes" id="UP001141806">
    <property type="component" value="Unassembled WGS sequence"/>
</dbReference>
<dbReference type="SUPFAM" id="SSF81338">
    <property type="entry name" value="Aquaporin-like"/>
    <property type="match status" value="1"/>
</dbReference>
<keyword evidence="9" id="KW-1185">Reference proteome</keyword>
<feature type="transmembrane region" description="Helical" evidence="7">
    <location>
        <begin position="52"/>
        <end position="75"/>
    </location>
</feature>
<evidence type="ECO:0000313" key="9">
    <source>
        <dbReference type="Proteomes" id="UP001141806"/>
    </source>
</evidence>